<dbReference type="AlphaFoldDB" id="A0A9R1C819"/>
<organism evidence="4 5">
    <name type="scientific">Prevotella lacticifex</name>
    <dbReference type="NCBI Taxonomy" id="2854755"/>
    <lineage>
        <taxon>Bacteria</taxon>
        <taxon>Pseudomonadati</taxon>
        <taxon>Bacteroidota</taxon>
        <taxon>Bacteroidia</taxon>
        <taxon>Bacteroidales</taxon>
        <taxon>Prevotellaceae</taxon>
        <taxon>Prevotella</taxon>
    </lineage>
</organism>
<name>A0A9R1C819_9BACT</name>
<evidence type="ECO:0000313" key="4">
    <source>
        <dbReference type="EMBL" id="GJG57730.1"/>
    </source>
</evidence>
<feature type="compositionally biased region" description="Acidic residues" evidence="1">
    <location>
        <begin position="74"/>
        <end position="83"/>
    </location>
</feature>
<sequence>MIIKCPECGHQISDKAPVCPSCGVEIAGKIVRCPNCGEIHFISDGICPNCHHSLLATVNDSRSSVAHEPSSADSSEDALAEEQAIAEEENEIAAKESRQKTQEVSAEPVMPGDSADEEPISAVPLTNATSGDKEPVRPLTDSGMAEAHPLDSNKAGDSPKKPAGTSKVNRRSLIISLIVAAVICLVVLFLYSNAKQDNENSEYLQAIESRDPNILKSYLDTYSDAPQEHRDSVMALLNAIAASDPEWEKVKSSNDANALRQYLAQNPKSEHRQEAMAMIDELDWKAALQTHDFANYLSLHQNGRHAPEAVDSVKMTMDMPASGDDKRKAVSAIRSFLVAINAHNADRVKNCFASHLEFFNEKSSVDNSEAVNYMAIIYKNAERLNWHVDDADAAKVTKVGNGASAKYSLTMPARLSVNYTSGNNVQAGYNIQAKIDGSGHITAIRLIKQADGVSAIEKKPAATEKKSESTDKKPAKDVKKSSTKEKKSTATNKKKSNSDTKSSGKKK</sequence>
<feature type="domain" description="DZANK-type" evidence="3">
    <location>
        <begin position="5"/>
        <end position="50"/>
    </location>
</feature>
<keyword evidence="5" id="KW-1185">Reference proteome</keyword>
<feature type="transmembrane region" description="Helical" evidence="2">
    <location>
        <begin position="173"/>
        <end position="191"/>
    </location>
</feature>
<feature type="region of interest" description="Disordered" evidence="1">
    <location>
        <begin position="64"/>
        <end position="83"/>
    </location>
</feature>
<evidence type="ECO:0000313" key="5">
    <source>
        <dbReference type="Proteomes" id="UP000825483"/>
    </source>
</evidence>
<accession>A0A9R1C819</accession>
<protein>
    <recommendedName>
        <fullName evidence="3">DZANK-type domain-containing protein</fullName>
    </recommendedName>
</protein>
<feature type="region of interest" description="Disordered" evidence="1">
    <location>
        <begin position="455"/>
        <end position="507"/>
    </location>
</feature>
<keyword evidence="2" id="KW-0812">Transmembrane</keyword>
<evidence type="ECO:0000256" key="1">
    <source>
        <dbReference type="SAM" id="MobiDB-lite"/>
    </source>
</evidence>
<gene>
    <name evidence="4" type="ORF">PRLR5076_05810</name>
</gene>
<dbReference type="InterPro" id="IPR025874">
    <property type="entry name" value="DZR"/>
</dbReference>
<keyword evidence="2" id="KW-0472">Membrane</keyword>
<reference evidence="4" key="1">
    <citation type="journal article" date="2022" name="Int. J. Syst. Evol. Microbiol.">
        <title>Prevotella lacticifex sp. nov., isolated from the rumen of cows.</title>
        <authorList>
            <person name="Shinkai T."/>
            <person name="Ikeyama N."/>
            <person name="Kumagai M."/>
            <person name="Ohmori H."/>
            <person name="Sakamoto M."/>
            <person name="Ohkuma M."/>
            <person name="Mitsumori M."/>
        </authorList>
    </citation>
    <scope>NUCLEOTIDE SEQUENCE</scope>
    <source>
        <strain evidence="4">R5076</strain>
    </source>
</reference>
<dbReference type="GeneID" id="72468629"/>
<evidence type="ECO:0000256" key="2">
    <source>
        <dbReference type="SAM" id="Phobius"/>
    </source>
</evidence>
<dbReference type="EMBL" id="BPUB01000001">
    <property type="protein sequence ID" value="GJG57730.1"/>
    <property type="molecule type" value="Genomic_DNA"/>
</dbReference>
<evidence type="ECO:0000259" key="3">
    <source>
        <dbReference type="Pfam" id="PF12773"/>
    </source>
</evidence>
<feature type="compositionally biased region" description="Basic and acidic residues" evidence="1">
    <location>
        <begin position="92"/>
        <end position="101"/>
    </location>
</feature>
<dbReference type="Pfam" id="PF12773">
    <property type="entry name" value="DZR"/>
    <property type="match status" value="1"/>
</dbReference>
<feature type="compositionally biased region" description="Basic and acidic residues" evidence="1">
    <location>
        <begin position="456"/>
        <end position="488"/>
    </location>
</feature>
<feature type="region of interest" description="Disordered" evidence="1">
    <location>
        <begin position="90"/>
        <end position="166"/>
    </location>
</feature>
<keyword evidence="2" id="KW-1133">Transmembrane helix</keyword>
<dbReference type="Proteomes" id="UP000825483">
    <property type="component" value="Unassembled WGS sequence"/>
</dbReference>
<dbReference type="RefSeq" id="WP_223929988.1">
    <property type="nucleotide sequence ID" value="NZ_BPTU01000004.1"/>
</dbReference>
<comment type="caution">
    <text evidence="4">The sequence shown here is derived from an EMBL/GenBank/DDBJ whole genome shotgun (WGS) entry which is preliminary data.</text>
</comment>
<proteinExistence type="predicted"/>